<evidence type="ECO:0000313" key="16">
    <source>
        <dbReference type="Proteomes" id="UP001524502"/>
    </source>
</evidence>
<dbReference type="SUPFAM" id="SSF48150">
    <property type="entry name" value="DNA-glycosylase"/>
    <property type="match status" value="1"/>
</dbReference>
<organism evidence="15 16">
    <name type="scientific">Anaerovorax odorimutans</name>
    <dbReference type="NCBI Taxonomy" id="109327"/>
    <lineage>
        <taxon>Bacteria</taxon>
        <taxon>Bacillati</taxon>
        <taxon>Bacillota</taxon>
        <taxon>Clostridia</taxon>
        <taxon>Peptostreptococcales</taxon>
        <taxon>Anaerovoracaceae</taxon>
        <taxon>Anaerovorax</taxon>
    </lineage>
</organism>
<dbReference type="InterPro" id="IPR003265">
    <property type="entry name" value="HhH-GPD_domain"/>
</dbReference>
<evidence type="ECO:0000256" key="13">
    <source>
        <dbReference type="RuleBase" id="RU365096"/>
    </source>
</evidence>
<dbReference type="InterPro" id="IPR005760">
    <property type="entry name" value="A/G_AdeGlyc_MutY"/>
</dbReference>
<dbReference type="CDD" id="cd03431">
    <property type="entry name" value="NUDIX_DNA_Glycosylase_C-MutY"/>
    <property type="match status" value="1"/>
</dbReference>
<evidence type="ECO:0000256" key="10">
    <source>
        <dbReference type="ARBA" id="ARBA00023014"/>
    </source>
</evidence>
<dbReference type="EMBL" id="JANFXK010000012">
    <property type="protein sequence ID" value="MCQ4637337.1"/>
    <property type="molecule type" value="Genomic_DNA"/>
</dbReference>
<keyword evidence="12 13" id="KW-0326">Glycosidase</keyword>
<keyword evidence="11" id="KW-0234">DNA repair</keyword>
<evidence type="ECO:0000313" key="15">
    <source>
        <dbReference type="EMBL" id="MCQ4637337.1"/>
    </source>
</evidence>
<keyword evidence="6" id="KW-0479">Metal-binding</keyword>
<dbReference type="SUPFAM" id="SSF55811">
    <property type="entry name" value="Nudix"/>
    <property type="match status" value="1"/>
</dbReference>
<dbReference type="Gene3D" id="1.10.340.30">
    <property type="entry name" value="Hypothetical protein, domain 2"/>
    <property type="match status" value="1"/>
</dbReference>
<dbReference type="InterPro" id="IPR029119">
    <property type="entry name" value="MutY_C"/>
</dbReference>
<evidence type="ECO:0000256" key="9">
    <source>
        <dbReference type="ARBA" id="ARBA00023004"/>
    </source>
</evidence>
<dbReference type="SMART" id="SM00478">
    <property type="entry name" value="ENDO3c"/>
    <property type="match status" value="1"/>
</dbReference>
<sequence length="351" mass="40342">MTEKNRAELYKKLPGALIPWYRENARDLPWRKDREPYHIWLSEIMLQQTRVEAVKEYYRRFLDKLPTIESLAQSDEDQLMKLWEGLGYYNRARNLQKAARIITFENNGVFPSEYSEIIRLPGIGEYTAGAIASNCFGEPVAAVDGNVLRVISRITEMYDDILKPATKRYVKTELEKVYPKEDCGDFTQSLMELGATVCVPAGSPKCQLCPAEKFCLAHRSGTEGQLPVKEKKKPRRIEERTVFVLCCEGKIAIRQRKHAGLLAGMWEFPNIAGKLTAPEAAAVAGDWGCRLAELEKETFRKHIFSHVEWHMSCFYFRCEETPADFYWAEKEALNGRIALPTAFRQFLPEKV</sequence>
<keyword evidence="16" id="KW-1185">Reference proteome</keyword>
<evidence type="ECO:0000256" key="8">
    <source>
        <dbReference type="ARBA" id="ARBA00022801"/>
    </source>
</evidence>
<keyword evidence="7 13" id="KW-0227">DNA damage</keyword>
<dbReference type="PANTHER" id="PTHR42944">
    <property type="entry name" value="ADENINE DNA GLYCOSYLASE"/>
    <property type="match status" value="1"/>
</dbReference>
<evidence type="ECO:0000259" key="14">
    <source>
        <dbReference type="SMART" id="SM00478"/>
    </source>
</evidence>
<dbReference type="PANTHER" id="PTHR42944:SF1">
    <property type="entry name" value="ADENINE DNA GLYCOSYLASE"/>
    <property type="match status" value="1"/>
</dbReference>
<evidence type="ECO:0000256" key="4">
    <source>
        <dbReference type="ARBA" id="ARBA00022023"/>
    </source>
</evidence>
<keyword evidence="10" id="KW-0411">Iron-sulfur</keyword>
<evidence type="ECO:0000256" key="5">
    <source>
        <dbReference type="ARBA" id="ARBA00022485"/>
    </source>
</evidence>
<dbReference type="Proteomes" id="UP001524502">
    <property type="component" value="Unassembled WGS sequence"/>
</dbReference>
<comment type="cofactor">
    <cofactor evidence="13">
        <name>[4Fe-4S] cluster</name>
        <dbReference type="ChEBI" id="CHEBI:49883"/>
    </cofactor>
    <text evidence="13">Binds 1 [4Fe-4S] cluster.</text>
</comment>
<comment type="caution">
    <text evidence="15">The sequence shown here is derived from an EMBL/GenBank/DDBJ whole genome shotgun (WGS) entry which is preliminary data.</text>
</comment>
<dbReference type="InterPro" id="IPR023170">
    <property type="entry name" value="HhH_base_excis_C"/>
</dbReference>
<evidence type="ECO:0000256" key="11">
    <source>
        <dbReference type="ARBA" id="ARBA00023204"/>
    </source>
</evidence>
<dbReference type="InterPro" id="IPR011257">
    <property type="entry name" value="DNA_glycosylase"/>
</dbReference>
<evidence type="ECO:0000256" key="12">
    <source>
        <dbReference type="ARBA" id="ARBA00023295"/>
    </source>
</evidence>
<dbReference type="Gene3D" id="3.90.79.10">
    <property type="entry name" value="Nucleoside Triphosphate Pyrophosphohydrolase"/>
    <property type="match status" value="1"/>
</dbReference>
<evidence type="ECO:0000256" key="3">
    <source>
        <dbReference type="ARBA" id="ARBA00012045"/>
    </source>
</evidence>
<reference evidence="15 16" key="1">
    <citation type="submission" date="2022-06" db="EMBL/GenBank/DDBJ databases">
        <title>Isolation of gut microbiota from human fecal samples.</title>
        <authorList>
            <person name="Pamer E.G."/>
            <person name="Barat B."/>
            <person name="Waligurski E."/>
            <person name="Medina S."/>
            <person name="Paddock L."/>
            <person name="Mostad J."/>
        </authorList>
    </citation>
    <scope>NUCLEOTIDE SEQUENCE [LARGE SCALE GENOMIC DNA]</scope>
    <source>
        <strain evidence="15 16">SL.3.17</strain>
    </source>
</reference>
<dbReference type="CDD" id="cd00056">
    <property type="entry name" value="ENDO3c"/>
    <property type="match status" value="1"/>
</dbReference>
<evidence type="ECO:0000256" key="2">
    <source>
        <dbReference type="ARBA" id="ARBA00008343"/>
    </source>
</evidence>
<evidence type="ECO:0000256" key="6">
    <source>
        <dbReference type="ARBA" id="ARBA00022723"/>
    </source>
</evidence>
<comment type="function">
    <text evidence="13">Adenine glycosylase active on G-A mispairs.</text>
</comment>
<evidence type="ECO:0000256" key="7">
    <source>
        <dbReference type="ARBA" id="ARBA00022763"/>
    </source>
</evidence>
<keyword evidence="9 13" id="KW-0408">Iron</keyword>
<evidence type="ECO:0000256" key="1">
    <source>
        <dbReference type="ARBA" id="ARBA00000843"/>
    </source>
</evidence>
<accession>A0ABT1RQ61</accession>
<dbReference type="InterPro" id="IPR044298">
    <property type="entry name" value="MIG/MutY"/>
</dbReference>
<dbReference type="Pfam" id="PF14815">
    <property type="entry name" value="NUDIX_4"/>
    <property type="match status" value="1"/>
</dbReference>
<gene>
    <name evidence="15" type="primary">mutY</name>
    <name evidence="15" type="ORF">NE619_11440</name>
</gene>
<comment type="catalytic activity">
    <reaction evidence="1 13">
        <text>Hydrolyzes free adenine bases from 7,8-dihydro-8-oxoguanine:adenine mismatched double-stranded DNA, leaving an apurinic site.</text>
        <dbReference type="EC" id="3.2.2.31"/>
    </reaction>
</comment>
<name>A0ABT1RQ61_9FIRM</name>
<dbReference type="EC" id="3.2.2.31" evidence="3 13"/>
<keyword evidence="8" id="KW-0378">Hydrolase</keyword>
<dbReference type="InterPro" id="IPR015797">
    <property type="entry name" value="NUDIX_hydrolase-like_dom_sf"/>
</dbReference>
<dbReference type="NCBIfam" id="TIGR01084">
    <property type="entry name" value="mutY"/>
    <property type="match status" value="1"/>
</dbReference>
<dbReference type="Pfam" id="PF00730">
    <property type="entry name" value="HhH-GPD"/>
    <property type="match status" value="1"/>
</dbReference>
<protein>
    <recommendedName>
        <fullName evidence="4 13">Adenine DNA glycosylase</fullName>
        <ecNumber evidence="3 13">3.2.2.31</ecNumber>
    </recommendedName>
</protein>
<proteinExistence type="inferred from homology"/>
<dbReference type="Gene3D" id="1.10.1670.10">
    <property type="entry name" value="Helix-hairpin-Helix base-excision DNA repair enzymes (C-terminal)"/>
    <property type="match status" value="1"/>
</dbReference>
<feature type="domain" description="HhH-GPD" evidence="14">
    <location>
        <begin position="45"/>
        <end position="196"/>
    </location>
</feature>
<comment type="similarity">
    <text evidence="2 13">Belongs to the Nth/MutY family.</text>
</comment>
<keyword evidence="5" id="KW-0004">4Fe-4S</keyword>